<keyword evidence="3 6" id="KW-1133">Transmembrane helix</keyword>
<dbReference type="GO" id="GO:0046873">
    <property type="term" value="F:metal ion transmembrane transporter activity"/>
    <property type="evidence" value="ECO:0007669"/>
    <property type="project" value="InterPro"/>
</dbReference>
<dbReference type="GeneID" id="70125720"/>
<gene>
    <name evidence="7" type="ORF">BKA67DRAFT_423982</name>
</gene>
<feature type="compositionally biased region" description="Polar residues" evidence="5">
    <location>
        <begin position="253"/>
        <end position="279"/>
    </location>
</feature>
<dbReference type="InterPro" id="IPR045863">
    <property type="entry name" value="CorA_TM1_TM2"/>
</dbReference>
<comment type="subcellular location">
    <subcellularLocation>
        <location evidence="1">Membrane</location>
        <topology evidence="1">Multi-pass membrane protein</topology>
    </subcellularLocation>
</comment>
<comment type="caution">
    <text evidence="7">The sequence shown here is derived from an EMBL/GenBank/DDBJ whole genome shotgun (WGS) entry which is preliminary data.</text>
</comment>
<evidence type="ECO:0000256" key="1">
    <source>
        <dbReference type="ARBA" id="ARBA00004141"/>
    </source>
</evidence>
<evidence type="ECO:0000256" key="6">
    <source>
        <dbReference type="SAM" id="Phobius"/>
    </source>
</evidence>
<evidence type="ECO:0000256" key="5">
    <source>
        <dbReference type="SAM" id="MobiDB-lite"/>
    </source>
</evidence>
<proteinExistence type="predicted"/>
<reference evidence="7" key="1">
    <citation type="journal article" date="2021" name="Nat. Commun.">
        <title>Genetic determinants of endophytism in the Arabidopsis root mycobiome.</title>
        <authorList>
            <person name="Mesny F."/>
            <person name="Miyauchi S."/>
            <person name="Thiergart T."/>
            <person name="Pickel B."/>
            <person name="Atanasova L."/>
            <person name="Karlsson M."/>
            <person name="Huettel B."/>
            <person name="Barry K.W."/>
            <person name="Haridas S."/>
            <person name="Chen C."/>
            <person name="Bauer D."/>
            <person name="Andreopoulos W."/>
            <person name="Pangilinan J."/>
            <person name="LaButti K."/>
            <person name="Riley R."/>
            <person name="Lipzen A."/>
            <person name="Clum A."/>
            <person name="Drula E."/>
            <person name="Henrissat B."/>
            <person name="Kohler A."/>
            <person name="Grigoriev I.V."/>
            <person name="Martin F.M."/>
            <person name="Hacquard S."/>
        </authorList>
    </citation>
    <scope>NUCLEOTIDE SEQUENCE</scope>
    <source>
        <strain evidence="7">MPI-SDFR-AT-0073</strain>
    </source>
</reference>
<name>A0A9P8RPM8_9PEZI</name>
<dbReference type="Pfam" id="PF01544">
    <property type="entry name" value="CorA"/>
    <property type="match status" value="1"/>
</dbReference>
<feature type="transmembrane region" description="Helical" evidence="6">
    <location>
        <begin position="220"/>
        <end position="245"/>
    </location>
</feature>
<dbReference type="EMBL" id="JAGPXC010000009">
    <property type="protein sequence ID" value="KAH6647020.1"/>
    <property type="molecule type" value="Genomic_DNA"/>
</dbReference>
<dbReference type="SUPFAM" id="SSF144083">
    <property type="entry name" value="Magnesium transport protein CorA, transmembrane region"/>
    <property type="match status" value="1"/>
</dbReference>
<keyword evidence="2 6" id="KW-0812">Transmembrane</keyword>
<dbReference type="Gene3D" id="1.20.58.340">
    <property type="entry name" value="Magnesium transport protein CorA, transmembrane region"/>
    <property type="match status" value="1"/>
</dbReference>
<protein>
    <submittedName>
        <fullName evidence="7">Uncharacterized protein</fullName>
    </submittedName>
</protein>
<dbReference type="Proteomes" id="UP000758603">
    <property type="component" value="Unassembled WGS sequence"/>
</dbReference>
<dbReference type="AlphaFoldDB" id="A0A9P8RPM8"/>
<sequence length="279" mass="31340">MKKINSRLTKESEDSLTHPMLLIGVFAEIERNRMRSLVKEKKSGLMNAIEALRELGYDAVGRLESPVSPWLANYEVKNGLEHWTSILSKMIAHIDELEEKCYASCTAQPRDGTSLLEEERKDKLRDVGRRIKERLQDILLDYKEMIRDYVMITDGLTLATNLVLARDNVQISNETINISNTAVRDGKQMKSIALLTMIFLPATFVATLFSMSFFELGSSYMWLYPAVAVPLTIAVVAIYVCVVLLPGRLPGSRSASSLRSNRGSTQQSSLTEKTGTWNS</sequence>
<feature type="region of interest" description="Disordered" evidence="5">
    <location>
        <begin position="251"/>
        <end position="279"/>
    </location>
</feature>
<evidence type="ECO:0000256" key="3">
    <source>
        <dbReference type="ARBA" id="ARBA00022989"/>
    </source>
</evidence>
<evidence type="ECO:0000313" key="7">
    <source>
        <dbReference type="EMBL" id="KAH6647020.1"/>
    </source>
</evidence>
<keyword evidence="4 6" id="KW-0472">Membrane</keyword>
<evidence type="ECO:0000313" key="8">
    <source>
        <dbReference type="Proteomes" id="UP000758603"/>
    </source>
</evidence>
<accession>A0A9P8RPM8</accession>
<dbReference type="InterPro" id="IPR002523">
    <property type="entry name" value="MgTranspt_CorA/ZnTranspt_ZntB"/>
</dbReference>
<dbReference type="RefSeq" id="XP_045953534.1">
    <property type="nucleotide sequence ID" value="XM_046096828.1"/>
</dbReference>
<evidence type="ECO:0000256" key="2">
    <source>
        <dbReference type="ARBA" id="ARBA00022692"/>
    </source>
</evidence>
<feature type="transmembrane region" description="Helical" evidence="6">
    <location>
        <begin position="192"/>
        <end position="214"/>
    </location>
</feature>
<dbReference type="GO" id="GO:0016020">
    <property type="term" value="C:membrane"/>
    <property type="evidence" value="ECO:0007669"/>
    <property type="project" value="UniProtKB-SubCell"/>
</dbReference>
<organism evidence="7 8">
    <name type="scientific">Truncatella angustata</name>
    <dbReference type="NCBI Taxonomy" id="152316"/>
    <lineage>
        <taxon>Eukaryota</taxon>
        <taxon>Fungi</taxon>
        <taxon>Dikarya</taxon>
        <taxon>Ascomycota</taxon>
        <taxon>Pezizomycotina</taxon>
        <taxon>Sordariomycetes</taxon>
        <taxon>Xylariomycetidae</taxon>
        <taxon>Amphisphaeriales</taxon>
        <taxon>Sporocadaceae</taxon>
        <taxon>Truncatella</taxon>
    </lineage>
</organism>
<dbReference type="OrthoDB" id="3561681at2759"/>
<keyword evidence="8" id="KW-1185">Reference proteome</keyword>
<evidence type="ECO:0000256" key="4">
    <source>
        <dbReference type="ARBA" id="ARBA00023136"/>
    </source>
</evidence>